<dbReference type="AlphaFoldDB" id="A0A7S3HQJ0"/>
<feature type="compositionally biased region" description="Basic and acidic residues" evidence="2">
    <location>
        <begin position="503"/>
        <end position="514"/>
    </location>
</feature>
<dbReference type="PANTHER" id="PTHR46518">
    <property type="entry name" value="COILED-COIL DOMAIN-CONTAINING PROTEIN 151"/>
    <property type="match status" value="1"/>
</dbReference>
<reference evidence="3" key="1">
    <citation type="submission" date="2021-01" db="EMBL/GenBank/DDBJ databases">
        <authorList>
            <person name="Corre E."/>
            <person name="Pelletier E."/>
            <person name="Niang G."/>
            <person name="Scheremetjew M."/>
            <person name="Finn R."/>
            <person name="Kale V."/>
            <person name="Holt S."/>
            <person name="Cochrane G."/>
            <person name="Meng A."/>
            <person name="Brown T."/>
            <person name="Cohen L."/>
        </authorList>
    </citation>
    <scope>NUCLEOTIDE SEQUENCE</scope>
    <source>
        <strain evidence="3">CCAP 955/1</strain>
    </source>
</reference>
<dbReference type="GO" id="GO:0036064">
    <property type="term" value="C:ciliary basal body"/>
    <property type="evidence" value="ECO:0007669"/>
    <property type="project" value="TreeGrafter"/>
</dbReference>
<feature type="region of interest" description="Disordered" evidence="2">
    <location>
        <begin position="574"/>
        <end position="693"/>
    </location>
</feature>
<organism evidence="3">
    <name type="scientific">Spumella elongata</name>
    <dbReference type="NCBI Taxonomy" id="89044"/>
    <lineage>
        <taxon>Eukaryota</taxon>
        <taxon>Sar</taxon>
        <taxon>Stramenopiles</taxon>
        <taxon>Ochrophyta</taxon>
        <taxon>Chrysophyceae</taxon>
        <taxon>Chromulinales</taxon>
        <taxon>Chromulinaceae</taxon>
        <taxon>Spumella</taxon>
    </lineage>
</organism>
<dbReference type="GO" id="GO:0036158">
    <property type="term" value="P:outer dynein arm assembly"/>
    <property type="evidence" value="ECO:0007669"/>
    <property type="project" value="InterPro"/>
</dbReference>
<evidence type="ECO:0000256" key="1">
    <source>
        <dbReference type="SAM" id="Coils"/>
    </source>
</evidence>
<evidence type="ECO:0000313" key="3">
    <source>
        <dbReference type="EMBL" id="CAE0301792.1"/>
    </source>
</evidence>
<feature type="compositionally biased region" description="Basic and acidic residues" evidence="2">
    <location>
        <begin position="624"/>
        <end position="659"/>
    </location>
</feature>
<evidence type="ECO:0000256" key="2">
    <source>
        <dbReference type="SAM" id="MobiDB-lite"/>
    </source>
</evidence>
<dbReference type="InterPro" id="IPR033192">
    <property type="entry name" value="ODAD3"/>
</dbReference>
<proteinExistence type="predicted"/>
<dbReference type="EMBL" id="HBIC01059761">
    <property type="protein sequence ID" value="CAE0301792.1"/>
    <property type="molecule type" value="Transcribed_RNA"/>
</dbReference>
<keyword evidence="1" id="KW-0175">Coiled coil</keyword>
<accession>A0A7S3HQJ0</accession>
<dbReference type="GO" id="GO:0097542">
    <property type="term" value="C:ciliary tip"/>
    <property type="evidence" value="ECO:0007669"/>
    <property type="project" value="TreeGrafter"/>
</dbReference>
<feature type="coiled-coil region" evidence="1">
    <location>
        <begin position="343"/>
        <end position="384"/>
    </location>
</feature>
<feature type="compositionally biased region" description="Gly residues" evidence="2">
    <location>
        <begin position="574"/>
        <end position="602"/>
    </location>
</feature>
<gene>
    <name evidence="3" type="ORF">SELO1098_LOCUS30648</name>
</gene>
<feature type="region of interest" description="Disordered" evidence="2">
    <location>
        <begin position="1"/>
        <end position="46"/>
    </location>
</feature>
<feature type="compositionally biased region" description="Polar residues" evidence="2">
    <location>
        <begin position="35"/>
        <end position="46"/>
    </location>
</feature>
<dbReference type="GO" id="GO:0003341">
    <property type="term" value="P:cilium movement"/>
    <property type="evidence" value="ECO:0007669"/>
    <property type="project" value="InterPro"/>
</dbReference>
<dbReference type="PANTHER" id="PTHR46518:SF1">
    <property type="entry name" value="OUTER DYNEIN ARM-DOCKING COMPLEX SUBUNIT 3"/>
    <property type="match status" value="1"/>
</dbReference>
<dbReference type="GO" id="GO:0035253">
    <property type="term" value="C:ciliary rootlet"/>
    <property type="evidence" value="ECO:0007669"/>
    <property type="project" value="TreeGrafter"/>
</dbReference>
<feature type="region of interest" description="Disordered" evidence="2">
    <location>
        <begin position="483"/>
        <end position="524"/>
    </location>
</feature>
<protein>
    <submittedName>
        <fullName evidence="3">Uncharacterized protein</fullName>
    </submittedName>
</protein>
<sequence>MAESPPYPGRKSGGVKATRNNAKMTKKLTPLEDVPSNQLSNSLSTTKSIQHKKDLLEAVRRTNPASVNTAPVIFWDVEGSLKTSMIDDSDLKQQMNIVENGVNYNIKRYNDLRVLNERLTLSLKAKLDELDDQKSSFEDLHAMKNAQTEDSMRIECLHRDTGQVERQIHEKTHYQRRLEHMLTRLKTNQLKFDAHMTGMEDTMRNIQKDGMEVRLMRRGLDAGLAKALLVLEETKMNLQVSRKDREVLMEQRRVEYKNALMLSDWLREREKMKVELGIELRGDLTLEEERFLKSQIDDKQEKTRNLQRASEEGLKKLQSMDEAFTKLKQVTGVKNVEEMHEKFSNQKSNKLQLEIEVKDAEHRLAAAKKAHAKQENLFQELKSSGSGMTEFNRESIIKLEEAFSEARNDQKFIRADSERIASVLLGLHQGAQGLLQRVQPYHSLAEGGVFELTQVGEEASPWTETVDALTTAEHVLTKMTEAISGDGAAGAPGATFEEDDDNDSHYSRDSRSLDTLDEAPNHTNNVRIKSRRFLRDYEVDEDADNMEMSADINAQMPSAVAAINIENAGAGGANTTGTTTNGGGGGGGNGGATAGMSGGQLGGDDAKVPSRLAVKKHSAQVSLEAKRKEEMEVRRKKLMDRMENKGEKSADGEKQDDARIGLTAKYKAQKASGDRLSIGHKPPTLPDGVTMRDDPMTKTIAFLNAVPKLS</sequence>
<name>A0A7S3HQJ0_9STRA</name>